<dbReference type="CDD" id="cd00158">
    <property type="entry name" value="RHOD"/>
    <property type="match status" value="1"/>
</dbReference>
<dbReference type="SUPFAM" id="SSF52821">
    <property type="entry name" value="Rhodanese/Cell cycle control phosphatase"/>
    <property type="match status" value="1"/>
</dbReference>
<dbReference type="PROSITE" id="PS50206">
    <property type="entry name" value="RHODANESE_3"/>
    <property type="match status" value="1"/>
</dbReference>
<dbReference type="RefSeq" id="WP_248550015.1">
    <property type="nucleotide sequence ID" value="NZ_JALPRK010000001.1"/>
</dbReference>
<dbReference type="Gene3D" id="3.40.250.10">
    <property type="entry name" value="Rhodanese-like domain"/>
    <property type="match status" value="1"/>
</dbReference>
<reference evidence="2" key="1">
    <citation type="submission" date="2022-04" db="EMBL/GenBank/DDBJ databases">
        <authorList>
            <person name="Seo M.-J."/>
        </authorList>
    </citation>
    <scope>NUCLEOTIDE SEQUENCE</scope>
    <source>
        <strain evidence="2">MBLB2552</strain>
    </source>
</reference>
<dbReference type="InterPro" id="IPR050229">
    <property type="entry name" value="GlpE_sulfurtransferase"/>
</dbReference>
<dbReference type="Pfam" id="PF00581">
    <property type="entry name" value="Rhodanese"/>
    <property type="match status" value="1"/>
</dbReference>
<dbReference type="AlphaFoldDB" id="A0A9X1XTN0"/>
<accession>A0A9X1XTN0</accession>
<dbReference type="EMBL" id="JALPRK010000001">
    <property type="protein sequence ID" value="MCK8485770.1"/>
    <property type="molecule type" value="Genomic_DNA"/>
</dbReference>
<keyword evidence="3" id="KW-1185">Reference proteome</keyword>
<proteinExistence type="predicted"/>
<dbReference type="InterPro" id="IPR036873">
    <property type="entry name" value="Rhodanese-like_dom_sf"/>
</dbReference>
<dbReference type="SMART" id="SM00450">
    <property type="entry name" value="RHOD"/>
    <property type="match status" value="1"/>
</dbReference>
<dbReference type="PANTHER" id="PTHR43031">
    <property type="entry name" value="FAD-DEPENDENT OXIDOREDUCTASE"/>
    <property type="match status" value="1"/>
</dbReference>
<comment type="caution">
    <text evidence="2">The sequence shown here is derived from an EMBL/GenBank/DDBJ whole genome shotgun (WGS) entry which is preliminary data.</text>
</comment>
<evidence type="ECO:0000259" key="1">
    <source>
        <dbReference type="PROSITE" id="PS50206"/>
    </source>
</evidence>
<dbReference type="PANTHER" id="PTHR43031:SF17">
    <property type="entry name" value="SULFURTRANSFERASE YTWF-RELATED"/>
    <property type="match status" value="1"/>
</dbReference>
<feature type="domain" description="Rhodanese" evidence="1">
    <location>
        <begin position="23"/>
        <end position="111"/>
    </location>
</feature>
<name>A0A9X1XTN0_9BACL</name>
<organism evidence="2 3">
    <name type="scientific">Paenibacillus mellifer</name>
    <dbReference type="NCBI Taxonomy" id="2937794"/>
    <lineage>
        <taxon>Bacteria</taxon>
        <taxon>Bacillati</taxon>
        <taxon>Bacillota</taxon>
        <taxon>Bacilli</taxon>
        <taxon>Bacillales</taxon>
        <taxon>Paenibacillaceae</taxon>
        <taxon>Paenibacillus</taxon>
    </lineage>
</organism>
<gene>
    <name evidence="2" type="ORF">M0651_01115</name>
</gene>
<dbReference type="Proteomes" id="UP001139534">
    <property type="component" value="Unassembled WGS sequence"/>
</dbReference>
<dbReference type="InterPro" id="IPR001763">
    <property type="entry name" value="Rhodanese-like_dom"/>
</dbReference>
<evidence type="ECO:0000313" key="2">
    <source>
        <dbReference type="EMBL" id="MCK8485770.1"/>
    </source>
</evidence>
<evidence type="ECO:0000313" key="3">
    <source>
        <dbReference type="Proteomes" id="UP001139534"/>
    </source>
</evidence>
<protein>
    <submittedName>
        <fullName evidence="2">Rhodanese-like domain-containing protein</fullName>
    </submittedName>
</protein>
<sequence length="116" mass="13137">MPQQIGGISHFDKAELHAILQDPANDIVVIDVREPFEYEAAHIPGVPLIPMGEIPYRLDELDPEQEYVLVCRSGSRSYEVARYLQAQGFTRVHNFLGGMLGWDLEVMTELEDDVSH</sequence>